<accession>A0A6J3KKP5</accession>
<proteinExistence type="predicted"/>
<feature type="domain" description="RPA-interacting protein C-terminal" evidence="7">
    <location>
        <begin position="142"/>
        <end position="219"/>
    </location>
</feature>
<dbReference type="Pfam" id="PF14766">
    <property type="entry name" value="RPA_interact_N"/>
    <property type="match status" value="1"/>
</dbReference>
<evidence type="ECO:0000256" key="1">
    <source>
        <dbReference type="ARBA" id="ARBA00004123"/>
    </source>
</evidence>
<dbReference type="PANTHER" id="PTHR31742">
    <property type="entry name" value="RPA-INTERACTING PROTEIN RPAIN"/>
    <property type="match status" value="1"/>
</dbReference>
<dbReference type="InterPro" id="IPR028159">
    <property type="entry name" value="RPA_interact_C_dom"/>
</dbReference>
<dbReference type="Proteomes" id="UP000504631">
    <property type="component" value="Unplaced"/>
</dbReference>
<dbReference type="GO" id="GO:0006606">
    <property type="term" value="P:protein import into nucleus"/>
    <property type="evidence" value="ECO:0007669"/>
    <property type="project" value="TreeGrafter"/>
</dbReference>
<dbReference type="InterPro" id="IPR028158">
    <property type="entry name" value="RPA_interact_N_dom"/>
</dbReference>
<dbReference type="RefSeq" id="XP_033353757.1">
    <property type="nucleotide sequence ID" value="XM_033497866.1"/>
</dbReference>
<dbReference type="GeneID" id="117235636"/>
<sequence length="222" mass="26053">MENRSPTMSIKLKIRNSANKLRHSSPKLQEVLRERCRERMREKRGQLFNKRRFGLESNSRDVQDTLTEIVRKEFNNLVTRDLDPAFFDNTSFLNELLNQEEELENEILSEEEQWILQEYEKMTQEEIEILALTADEQDKEVICPICQRSNLTQKQNNVTCISCDFALNNCISVKEVGYRINNCVNNHSARCKKTPSFFPLSENNKMSLYLVCDECSTWASII</sequence>
<evidence type="ECO:0000256" key="4">
    <source>
        <dbReference type="ARBA" id="ARBA00022833"/>
    </source>
</evidence>
<reference evidence="9" key="1">
    <citation type="submission" date="2025-08" db="UniProtKB">
        <authorList>
            <consortium name="RefSeq"/>
        </authorList>
    </citation>
    <scope>IDENTIFICATION</scope>
    <source>
        <tissue evidence="9">Muscle</tissue>
    </source>
</reference>
<feature type="domain" description="RPA-interacting protein N-terminal" evidence="6">
    <location>
        <begin position="15"/>
        <end position="54"/>
    </location>
</feature>
<protein>
    <submittedName>
        <fullName evidence="9">RPA-interacting protein</fullName>
    </submittedName>
</protein>
<dbReference type="KEGG" id="bvk:117235636"/>
<evidence type="ECO:0000256" key="3">
    <source>
        <dbReference type="ARBA" id="ARBA00022771"/>
    </source>
</evidence>
<dbReference type="CTD" id="34351"/>
<evidence type="ECO:0000259" key="7">
    <source>
        <dbReference type="Pfam" id="PF14768"/>
    </source>
</evidence>
<keyword evidence="4" id="KW-0862">Zinc</keyword>
<gene>
    <name evidence="9" type="primary">LOC117235636</name>
</gene>
<keyword evidence="2" id="KW-0479">Metal-binding</keyword>
<evidence type="ECO:0000259" key="6">
    <source>
        <dbReference type="Pfam" id="PF14766"/>
    </source>
</evidence>
<evidence type="ECO:0000313" key="8">
    <source>
        <dbReference type="Proteomes" id="UP000504631"/>
    </source>
</evidence>
<dbReference type="Pfam" id="PF14768">
    <property type="entry name" value="RPA_interact_C"/>
    <property type="match status" value="1"/>
</dbReference>
<evidence type="ECO:0000256" key="5">
    <source>
        <dbReference type="ARBA" id="ARBA00023242"/>
    </source>
</evidence>
<dbReference type="GO" id="GO:0008270">
    <property type="term" value="F:zinc ion binding"/>
    <property type="evidence" value="ECO:0007669"/>
    <property type="project" value="UniProtKB-KW"/>
</dbReference>
<keyword evidence="3" id="KW-0863">Zinc-finger</keyword>
<dbReference type="PANTHER" id="PTHR31742:SF1">
    <property type="entry name" value="RPA-INTERACTING PROTEIN"/>
    <property type="match status" value="1"/>
</dbReference>
<name>A0A6J3KKP5_9HYME</name>
<comment type="subcellular location">
    <subcellularLocation>
        <location evidence="1">Nucleus</location>
    </subcellularLocation>
</comment>
<dbReference type="InterPro" id="IPR028156">
    <property type="entry name" value="RIP"/>
</dbReference>
<evidence type="ECO:0000313" key="9">
    <source>
        <dbReference type="RefSeq" id="XP_033353757.1"/>
    </source>
</evidence>
<evidence type="ECO:0000256" key="2">
    <source>
        <dbReference type="ARBA" id="ARBA00022723"/>
    </source>
</evidence>
<dbReference type="GO" id="GO:0005634">
    <property type="term" value="C:nucleus"/>
    <property type="evidence" value="ECO:0007669"/>
    <property type="project" value="UniProtKB-SubCell"/>
</dbReference>
<keyword evidence="5" id="KW-0539">Nucleus</keyword>
<keyword evidence="8" id="KW-1185">Reference proteome</keyword>
<dbReference type="AlphaFoldDB" id="A0A6J3KKP5"/>
<organism evidence="8 9">
    <name type="scientific">Bombus vosnesenskii</name>
    <dbReference type="NCBI Taxonomy" id="207650"/>
    <lineage>
        <taxon>Eukaryota</taxon>
        <taxon>Metazoa</taxon>
        <taxon>Ecdysozoa</taxon>
        <taxon>Arthropoda</taxon>
        <taxon>Hexapoda</taxon>
        <taxon>Insecta</taxon>
        <taxon>Pterygota</taxon>
        <taxon>Neoptera</taxon>
        <taxon>Endopterygota</taxon>
        <taxon>Hymenoptera</taxon>
        <taxon>Apocrita</taxon>
        <taxon>Aculeata</taxon>
        <taxon>Apoidea</taxon>
        <taxon>Anthophila</taxon>
        <taxon>Apidae</taxon>
        <taxon>Bombus</taxon>
        <taxon>Pyrobombus</taxon>
    </lineage>
</organism>